<organism evidence="2 3">
    <name type="scientific">Candidatus Cryptobacteroides faecipullorum</name>
    <dbReference type="NCBI Taxonomy" id="2840764"/>
    <lineage>
        <taxon>Bacteria</taxon>
        <taxon>Pseudomonadati</taxon>
        <taxon>Bacteroidota</taxon>
        <taxon>Bacteroidia</taxon>
        <taxon>Bacteroidales</taxon>
        <taxon>Candidatus Cryptobacteroides</taxon>
    </lineage>
</organism>
<dbReference type="Proteomes" id="UP000823660">
    <property type="component" value="Unassembled WGS sequence"/>
</dbReference>
<dbReference type="AlphaFoldDB" id="A0A9D9I783"/>
<evidence type="ECO:0000256" key="1">
    <source>
        <dbReference type="SAM" id="MobiDB-lite"/>
    </source>
</evidence>
<proteinExistence type="predicted"/>
<feature type="region of interest" description="Disordered" evidence="1">
    <location>
        <begin position="32"/>
        <end position="56"/>
    </location>
</feature>
<protein>
    <submittedName>
        <fullName evidence="2">Uncharacterized protein</fullName>
    </submittedName>
</protein>
<name>A0A9D9I783_9BACT</name>
<dbReference type="EMBL" id="JADIMH010000032">
    <property type="protein sequence ID" value="MBO8467272.1"/>
    <property type="molecule type" value="Genomic_DNA"/>
</dbReference>
<comment type="caution">
    <text evidence="2">The sequence shown here is derived from an EMBL/GenBank/DDBJ whole genome shotgun (WGS) entry which is preliminary data.</text>
</comment>
<reference evidence="2" key="2">
    <citation type="journal article" date="2021" name="PeerJ">
        <title>Extensive microbial diversity within the chicken gut microbiome revealed by metagenomics and culture.</title>
        <authorList>
            <person name="Gilroy R."/>
            <person name="Ravi A."/>
            <person name="Getino M."/>
            <person name="Pursley I."/>
            <person name="Horton D.L."/>
            <person name="Alikhan N.F."/>
            <person name="Baker D."/>
            <person name="Gharbi K."/>
            <person name="Hall N."/>
            <person name="Watson M."/>
            <person name="Adriaenssens E.M."/>
            <person name="Foster-Nyarko E."/>
            <person name="Jarju S."/>
            <person name="Secka A."/>
            <person name="Antonio M."/>
            <person name="Oren A."/>
            <person name="Chaudhuri R.R."/>
            <person name="La Ragione R."/>
            <person name="Hildebrand F."/>
            <person name="Pallen M.J."/>
        </authorList>
    </citation>
    <scope>NUCLEOTIDE SEQUENCE</scope>
    <source>
        <strain evidence="2">B1-15692</strain>
    </source>
</reference>
<reference evidence="2" key="1">
    <citation type="submission" date="2020-10" db="EMBL/GenBank/DDBJ databases">
        <authorList>
            <person name="Gilroy R."/>
        </authorList>
    </citation>
    <scope>NUCLEOTIDE SEQUENCE</scope>
    <source>
        <strain evidence="2">B1-15692</strain>
    </source>
</reference>
<accession>A0A9D9I783</accession>
<gene>
    <name evidence="2" type="ORF">IAB99_05870</name>
</gene>
<evidence type="ECO:0000313" key="3">
    <source>
        <dbReference type="Proteomes" id="UP000823660"/>
    </source>
</evidence>
<sequence>MEKIQYKEILAYGNVLDTWFYFENGKLIRKTQKEEKPSDCHHEHHHKDDNNRQQRQ</sequence>
<evidence type="ECO:0000313" key="2">
    <source>
        <dbReference type="EMBL" id="MBO8467272.1"/>
    </source>
</evidence>